<reference evidence="4" key="5">
    <citation type="submission" date="2015-06" db="UniProtKB">
        <authorList>
            <consortium name="EnsemblFungi"/>
        </authorList>
    </citation>
    <scope>IDENTIFICATION</scope>
    <source>
        <strain evidence="4">ATCC 64411</strain>
    </source>
</reference>
<proteinExistence type="predicted"/>
<keyword evidence="5" id="KW-1185">Reference proteome</keyword>
<dbReference type="AlphaFoldDB" id="A0A0C4DV18"/>
<dbReference type="PANTHER" id="PTHR42044">
    <property type="entry name" value="DUF676 DOMAIN-CONTAINING PROTEIN-RELATED"/>
    <property type="match status" value="1"/>
</dbReference>
<evidence type="ECO:0000256" key="1">
    <source>
        <dbReference type="SAM" id="MobiDB-lite"/>
    </source>
</evidence>
<sequence>MEGTPTIPSSLSSAPQSDGILPADHRPPVVRPDLLPAPRAWCPGQHASLAVALEAGPPQLNGSGGRVLGPPYEREPWAKPDCIDPGWAGQNGAHTLPALSSGDFLLSHGIIVAGSASSAASSRGVSQAPCSSEHLSFFPLVCLFHMNPPRPTMPVPAPKTPAKTEFCSQAGGRSVINYSYTDLPWRLLGYDVYYFFRFFWAIPYVLLPANKPLSGSMSELAPTRQNAFCIAIHVLLCILQLAFIILLLPVVAIFPGWISALAIGAYLLLNTLICKLLNGKEETYWSADEYAPKLDKHAHEQWIFLNGVAAGQHWLQNNLNRLALTFKRPILGIHNKTLASSDGILFDVVECLIQRTFGYATGDVRLCYRIVKEKLYDPQFSKVILILHSQGGIEGGMVLDWLLQELPQDLLAKLEVCFRPRSTSIRNAPKLADPRFLKGVYFWQRGKSLQ</sequence>
<dbReference type="EMBL" id="ADBL01000906">
    <property type="status" value="NOT_ANNOTATED_CDS"/>
    <property type="molecule type" value="Genomic_DNA"/>
</dbReference>
<feature type="transmembrane region" description="Helical" evidence="2">
    <location>
        <begin position="187"/>
        <end position="207"/>
    </location>
</feature>
<dbReference type="OrthoDB" id="202545at2759"/>
<reference evidence="5" key="1">
    <citation type="submission" date="2010-05" db="EMBL/GenBank/DDBJ databases">
        <title>The genome sequence of Magnaporthe poae strain ATCC 64411.</title>
        <authorList>
            <person name="Ma L.-J."/>
            <person name="Dead R."/>
            <person name="Young S."/>
            <person name="Zeng Q."/>
            <person name="Koehrsen M."/>
            <person name="Alvarado L."/>
            <person name="Berlin A."/>
            <person name="Chapman S.B."/>
            <person name="Chen Z."/>
            <person name="Freedman E."/>
            <person name="Gellesch M."/>
            <person name="Goldberg J."/>
            <person name="Griggs A."/>
            <person name="Gujja S."/>
            <person name="Heilman E.R."/>
            <person name="Heiman D."/>
            <person name="Hepburn T."/>
            <person name="Howarth C."/>
            <person name="Jen D."/>
            <person name="Larson L."/>
            <person name="Mehta T."/>
            <person name="Neiman D."/>
            <person name="Pearson M."/>
            <person name="Roberts A."/>
            <person name="Saif S."/>
            <person name="Shea T."/>
            <person name="Shenoy N."/>
            <person name="Sisk P."/>
            <person name="Stolte C."/>
            <person name="Sykes S."/>
            <person name="Walk T."/>
            <person name="White J."/>
            <person name="Yandava C."/>
            <person name="Haas B."/>
            <person name="Nusbaum C."/>
            <person name="Birren B."/>
        </authorList>
    </citation>
    <scope>NUCLEOTIDE SEQUENCE [LARGE SCALE GENOMIC DNA]</scope>
    <source>
        <strain evidence="5">ATCC 64411 / 73-15</strain>
    </source>
</reference>
<reference evidence="4" key="4">
    <citation type="journal article" date="2015" name="G3 (Bethesda)">
        <title>Genome sequences of three phytopathogenic species of the Magnaporthaceae family of fungi.</title>
        <authorList>
            <person name="Okagaki L.H."/>
            <person name="Nunes C.C."/>
            <person name="Sailsbery J."/>
            <person name="Clay B."/>
            <person name="Brown D."/>
            <person name="John T."/>
            <person name="Oh Y."/>
            <person name="Young N."/>
            <person name="Fitzgerald M."/>
            <person name="Haas B.J."/>
            <person name="Zeng Q."/>
            <person name="Young S."/>
            <person name="Adiconis X."/>
            <person name="Fan L."/>
            <person name="Levin J.Z."/>
            <person name="Mitchell T.K."/>
            <person name="Okubara P.A."/>
            <person name="Farman M.L."/>
            <person name="Kohn L.M."/>
            <person name="Birren B."/>
            <person name="Ma L.-J."/>
            <person name="Dean R.A."/>
        </authorList>
    </citation>
    <scope>NUCLEOTIDE SEQUENCE</scope>
    <source>
        <strain evidence="4">ATCC 64411 / 73-15</strain>
    </source>
</reference>
<feature type="transmembrane region" description="Helical" evidence="2">
    <location>
        <begin position="257"/>
        <end position="277"/>
    </location>
</feature>
<evidence type="ECO:0000313" key="4">
    <source>
        <dbReference type="EnsemblFungi" id="MAPG_03818T0"/>
    </source>
</evidence>
<reference evidence="3" key="2">
    <citation type="submission" date="2010-05" db="EMBL/GenBank/DDBJ databases">
        <title>The Genome Sequence of Magnaporthe poae strain ATCC 64411.</title>
        <authorList>
            <consortium name="The Broad Institute Genome Sequencing Platform"/>
            <consortium name="Broad Institute Genome Sequencing Center for Infectious Disease"/>
            <person name="Ma L.-J."/>
            <person name="Dead R."/>
            <person name="Young S."/>
            <person name="Zeng Q."/>
            <person name="Koehrsen M."/>
            <person name="Alvarado L."/>
            <person name="Berlin A."/>
            <person name="Chapman S.B."/>
            <person name="Chen Z."/>
            <person name="Freedman E."/>
            <person name="Gellesch M."/>
            <person name="Goldberg J."/>
            <person name="Griggs A."/>
            <person name="Gujja S."/>
            <person name="Heilman E.R."/>
            <person name="Heiman D."/>
            <person name="Hepburn T."/>
            <person name="Howarth C."/>
            <person name="Jen D."/>
            <person name="Larson L."/>
            <person name="Mehta T."/>
            <person name="Neiman D."/>
            <person name="Pearson M."/>
            <person name="Roberts A."/>
            <person name="Saif S."/>
            <person name="Shea T."/>
            <person name="Shenoy N."/>
            <person name="Sisk P."/>
            <person name="Stolte C."/>
            <person name="Sykes S."/>
            <person name="Walk T."/>
            <person name="White J."/>
            <person name="Yandava C."/>
            <person name="Haas B."/>
            <person name="Nusbaum C."/>
            <person name="Birren B."/>
        </authorList>
    </citation>
    <scope>NUCLEOTIDE SEQUENCE</scope>
    <source>
        <strain evidence="3">ATCC 64411</strain>
    </source>
</reference>
<feature type="transmembrane region" description="Helical" evidence="2">
    <location>
        <begin position="228"/>
        <end position="251"/>
    </location>
</feature>
<organism evidence="4 5">
    <name type="scientific">Magnaporthiopsis poae (strain ATCC 64411 / 73-15)</name>
    <name type="common">Kentucky bluegrass fungus</name>
    <name type="synonym">Magnaporthe poae</name>
    <dbReference type="NCBI Taxonomy" id="644358"/>
    <lineage>
        <taxon>Eukaryota</taxon>
        <taxon>Fungi</taxon>
        <taxon>Dikarya</taxon>
        <taxon>Ascomycota</taxon>
        <taxon>Pezizomycotina</taxon>
        <taxon>Sordariomycetes</taxon>
        <taxon>Sordariomycetidae</taxon>
        <taxon>Magnaporthales</taxon>
        <taxon>Magnaporthaceae</taxon>
        <taxon>Magnaporthiopsis</taxon>
    </lineage>
</organism>
<evidence type="ECO:0000256" key="2">
    <source>
        <dbReference type="SAM" id="Phobius"/>
    </source>
</evidence>
<evidence type="ECO:0000313" key="3">
    <source>
        <dbReference type="EMBL" id="KLU84782.1"/>
    </source>
</evidence>
<accession>A0A0C4DV18</accession>
<name>A0A0C4DV18_MAGP6</name>
<keyword evidence="2" id="KW-0472">Membrane</keyword>
<evidence type="ECO:0000313" key="5">
    <source>
        <dbReference type="Proteomes" id="UP000011715"/>
    </source>
</evidence>
<dbReference type="Proteomes" id="UP000011715">
    <property type="component" value="Unassembled WGS sequence"/>
</dbReference>
<feature type="region of interest" description="Disordered" evidence="1">
    <location>
        <begin position="1"/>
        <end position="30"/>
    </location>
</feature>
<dbReference type="EnsemblFungi" id="MAPG_03818T0">
    <property type="protein sequence ID" value="MAPG_03818T0"/>
    <property type="gene ID" value="MAPG_03818"/>
</dbReference>
<gene>
    <name evidence="3" type="ORF">MAPG_03818</name>
</gene>
<dbReference type="STRING" id="644358.A0A0C4DV18"/>
<dbReference type="VEuPathDB" id="FungiDB:MAPG_03818"/>
<protein>
    <submittedName>
        <fullName evidence="3 4">Uncharacterized protein</fullName>
    </submittedName>
</protein>
<dbReference type="EMBL" id="GL876968">
    <property type="protein sequence ID" value="KLU84782.1"/>
    <property type="molecule type" value="Genomic_DNA"/>
</dbReference>
<dbReference type="PANTHER" id="PTHR42044:SF1">
    <property type="entry name" value="DUF676 DOMAIN-CONTAINING PROTEIN"/>
    <property type="match status" value="1"/>
</dbReference>
<reference evidence="3" key="3">
    <citation type="submission" date="2011-03" db="EMBL/GenBank/DDBJ databases">
        <title>Annotation of Magnaporthe poae ATCC 64411.</title>
        <authorList>
            <person name="Ma L.-J."/>
            <person name="Dead R."/>
            <person name="Young S.K."/>
            <person name="Zeng Q."/>
            <person name="Gargeya S."/>
            <person name="Fitzgerald M."/>
            <person name="Haas B."/>
            <person name="Abouelleil A."/>
            <person name="Alvarado L."/>
            <person name="Arachchi H.M."/>
            <person name="Berlin A."/>
            <person name="Brown A."/>
            <person name="Chapman S.B."/>
            <person name="Chen Z."/>
            <person name="Dunbar C."/>
            <person name="Freedman E."/>
            <person name="Gearin G."/>
            <person name="Gellesch M."/>
            <person name="Goldberg J."/>
            <person name="Griggs A."/>
            <person name="Gujja S."/>
            <person name="Heiman D."/>
            <person name="Howarth C."/>
            <person name="Larson L."/>
            <person name="Lui A."/>
            <person name="MacDonald P.J.P."/>
            <person name="Mehta T."/>
            <person name="Montmayeur A."/>
            <person name="Murphy C."/>
            <person name="Neiman D."/>
            <person name="Pearson M."/>
            <person name="Priest M."/>
            <person name="Roberts A."/>
            <person name="Saif S."/>
            <person name="Shea T."/>
            <person name="Shenoy N."/>
            <person name="Sisk P."/>
            <person name="Stolte C."/>
            <person name="Sykes S."/>
            <person name="Yandava C."/>
            <person name="Wortman J."/>
            <person name="Nusbaum C."/>
            <person name="Birren B."/>
        </authorList>
    </citation>
    <scope>NUCLEOTIDE SEQUENCE</scope>
    <source>
        <strain evidence="3">ATCC 64411</strain>
    </source>
</reference>
<keyword evidence="2" id="KW-1133">Transmembrane helix</keyword>
<dbReference type="eggNOG" id="ENOG502RYMG">
    <property type="taxonomic scope" value="Eukaryota"/>
</dbReference>
<feature type="compositionally biased region" description="Polar residues" evidence="1">
    <location>
        <begin position="1"/>
        <end position="16"/>
    </location>
</feature>
<keyword evidence="2" id="KW-0812">Transmembrane</keyword>